<keyword evidence="3" id="KW-1185">Reference proteome</keyword>
<dbReference type="InterPro" id="IPR038268">
    <property type="entry name" value="RHH_sf"/>
</dbReference>
<organism evidence="2 3">
    <name type="scientific">Skermanella aerolata</name>
    <dbReference type="NCBI Taxonomy" id="393310"/>
    <lineage>
        <taxon>Bacteria</taxon>
        <taxon>Pseudomonadati</taxon>
        <taxon>Pseudomonadota</taxon>
        <taxon>Alphaproteobacteria</taxon>
        <taxon>Rhodospirillales</taxon>
        <taxon>Azospirillaceae</taxon>
        <taxon>Skermanella</taxon>
    </lineage>
</organism>
<reference evidence="2 3" key="1">
    <citation type="submission" date="2019-07" db="EMBL/GenBank/DDBJ databases">
        <title>Whole genome shotgun sequence of Skermanella aerolata NBRC 106429.</title>
        <authorList>
            <person name="Hosoyama A."/>
            <person name="Uohara A."/>
            <person name="Ohji S."/>
            <person name="Ichikawa N."/>
        </authorList>
    </citation>
    <scope>NUCLEOTIDE SEQUENCE [LARGE SCALE GENOMIC DNA]</scope>
    <source>
        <strain evidence="2 3">NBRC 106429</strain>
    </source>
</reference>
<dbReference type="EMBL" id="BJYZ01000017">
    <property type="protein sequence ID" value="GEO39570.1"/>
    <property type="molecule type" value="Genomic_DNA"/>
</dbReference>
<dbReference type="Pfam" id="PF13467">
    <property type="entry name" value="RHH_4"/>
    <property type="match status" value="1"/>
</dbReference>
<accession>A0A512DTL7</accession>
<comment type="caution">
    <text evidence="2">The sequence shown here is derived from an EMBL/GenBank/DDBJ whole genome shotgun (WGS) entry which is preliminary data.</text>
</comment>
<feature type="domain" description="Ribbon-helix-helix" evidence="1">
    <location>
        <begin position="11"/>
        <end position="71"/>
    </location>
</feature>
<dbReference type="Proteomes" id="UP000321523">
    <property type="component" value="Unassembled WGS sequence"/>
</dbReference>
<evidence type="ECO:0000313" key="3">
    <source>
        <dbReference type="Proteomes" id="UP000321523"/>
    </source>
</evidence>
<proteinExistence type="predicted"/>
<evidence type="ECO:0000313" key="2">
    <source>
        <dbReference type="EMBL" id="GEO39570.1"/>
    </source>
</evidence>
<sequence>MTEGFMDSSIRKRSVTIAGHSTSVSLEAAFWDALKHIATARDVSINALIESIDEGRSGNLSSAIRVFVLAEVAKPGVPDGAGSSEGE</sequence>
<name>A0A512DTL7_9PROT</name>
<gene>
    <name evidence="2" type="ORF">SAE02_37180</name>
</gene>
<evidence type="ECO:0000259" key="1">
    <source>
        <dbReference type="Pfam" id="PF13467"/>
    </source>
</evidence>
<dbReference type="AlphaFoldDB" id="A0A512DTL7"/>
<dbReference type="Gene3D" id="1.10.3990.20">
    <property type="entry name" value="protein bp1543"/>
    <property type="match status" value="1"/>
</dbReference>
<protein>
    <recommendedName>
        <fullName evidence="1">Ribbon-helix-helix domain-containing protein</fullName>
    </recommendedName>
</protein>
<dbReference type="InterPro" id="IPR027373">
    <property type="entry name" value="RHH_dom"/>
</dbReference>